<dbReference type="Proteomes" id="UP000821866">
    <property type="component" value="Chromosome 10"/>
</dbReference>
<evidence type="ECO:0000256" key="1">
    <source>
        <dbReference type="SAM" id="MobiDB-lite"/>
    </source>
</evidence>
<dbReference type="EMBL" id="JABSTU010000002">
    <property type="protein sequence ID" value="KAH8037452.1"/>
    <property type="molecule type" value="Genomic_DNA"/>
</dbReference>
<dbReference type="AlphaFoldDB" id="A0A9J6ETD5"/>
<name>A0A9J6ETD5_RHIMP</name>
<gene>
    <name evidence="2" type="ORF">HPB51_010007</name>
</gene>
<reference evidence="2" key="1">
    <citation type="journal article" date="2020" name="Cell">
        <title>Large-Scale Comparative Analyses of Tick Genomes Elucidate Their Genetic Diversity and Vector Capacities.</title>
        <authorList>
            <consortium name="Tick Genome and Microbiome Consortium (TIGMIC)"/>
            <person name="Jia N."/>
            <person name="Wang J."/>
            <person name="Shi W."/>
            <person name="Du L."/>
            <person name="Sun Y."/>
            <person name="Zhan W."/>
            <person name="Jiang J.F."/>
            <person name="Wang Q."/>
            <person name="Zhang B."/>
            <person name="Ji P."/>
            <person name="Bell-Sakyi L."/>
            <person name="Cui X.M."/>
            <person name="Yuan T.T."/>
            <person name="Jiang B.G."/>
            <person name="Yang W.F."/>
            <person name="Lam T.T."/>
            <person name="Chang Q.C."/>
            <person name="Ding S.J."/>
            <person name="Wang X.J."/>
            <person name="Zhu J.G."/>
            <person name="Ruan X.D."/>
            <person name="Zhao L."/>
            <person name="Wei J.T."/>
            <person name="Ye R.Z."/>
            <person name="Que T.C."/>
            <person name="Du C.H."/>
            <person name="Zhou Y.H."/>
            <person name="Cheng J.X."/>
            <person name="Dai P.F."/>
            <person name="Guo W.B."/>
            <person name="Han X.H."/>
            <person name="Huang E.J."/>
            <person name="Li L.F."/>
            <person name="Wei W."/>
            <person name="Gao Y.C."/>
            <person name="Liu J.Z."/>
            <person name="Shao H.Z."/>
            <person name="Wang X."/>
            <person name="Wang C.C."/>
            <person name="Yang T.C."/>
            <person name="Huo Q.B."/>
            <person name="Li W."/>
            <person name="Chen H.Y."/>
            <person name="Chen S.E."/>
            <person name="Zhou L.G."/>
            <person name="Ni X.B."/>
            <person name="Tian J.H."/>
            <person name="Sheng Y."/>
            <person name="Liu T."/>
            <person name="Pan Y.S."/>
            <person name="Xia L.Y."/>
            <person name="Li J."/>
            <person name="Zhao F."/>
            <person name="Cao W.C."/>
        </authorList>
    </citation>
    <scope>NUCLEOTIDE SEQUENCE</scope>
    <source>
        <strain evidence="2">Rmic-2018</strain>
    </source>
</reference>
<feature type="region of interest" description="Disordered" evidence="1">
    <location>
        <begin position="69"/>
        <end position="89"/>
    </location>
</feature>
<evidence type="ECO:0000313" key="2">
    <source>
        <dbReference type="EMBL" id="KAH8037452.1"/>
    </source>
</evidence>
<accession>A0A9J6ETD5</accession>
<protein>
    <submittedName>
        <fullName evidence="2">Uncharacterized protein</fullName>
    </submittedName>
</protein>
<proteinExistence type="predicted"/>
<evidence type="ECO:0000313" key="3">
    <source>
        <dbReference type="Proteomes" id="UP000821866"/>
    </source>
</evidence>
<reference evidence="2" key="2">
    <citation type="submission" date="2021-09" db="EMBL/GenBank/DDBJ databases">
        <authorList>
            <person name="Jia N."/>
            <person name="Wang J."/>
            <person name="Shi W."/>
            <person name="Du L."/>
            <person name="Sun Y."/>
            <person name="Zhan W."/>
            <person name="Jiang J."/>
            <person name="Wang Q."/>
            <person name="Zhang B."/>
            <person name="Ji P."/>
            <person name="Sakyi L.B."/>
            <person name="Cui X."/>
            <person name="Yuan T."/>
            <person name="Jiang B."/>
            <person name="Yang W."/>
            <person name="Lam T.T.-Y."/>
            <person name="Chang Q."/>
            <person name="Ding S."/>
            <person name="Wang X."/>
            <person name="Zhu J."/>
            <person name="Ruan X."/>
            <person name="Zhao L."/>
            <person name="Wei J."/>
            <person name="Que T."/>
            <person name="Du C."/>
            <person name="Cheng J."/>
            <person name="Dai P."/>
            <person name="Han X."/>
            <person name="Huang E."/>
            <person name="Gao Y."/>
            <person name="Liu J."/>
            <person name="Shao H."/>
            <person name="Ye R."/>
            <person name="Li L."/>
            <person name="Wei W."/>
            <person name="Wang X."/>
            <person name="Wang C."/>
            <person name="Huo Q."/>
            <person name="Li W."/>
            <person name="Guo W."/>
            <person name="Chen H."/>
            <person name="Chen S."/>
            <person name="Zhou L."/>
            <person name="Zhou L."/>
            <person name="Ni X."/>
            <person name="Tian J."/>
            <person name="Zhou Y."/>
            <person name="Sheng Y."/>
            <person name="Liu T."/>
            <person name="Pan Y."/>
            <person name="Xia L."/>
            <person name="Li J."/>
            <person name="Zhao F."/>
            <person name="Cao W."/>
        </authorList>
    </citation>
    <scope>NUCLEOTIDE SEQUENCE</scope>
    <source>
        <strain evidence="2">Rmic-2018</strain>
        <tissue evidence="2">Larvae</tissue>
    </source>
</reference>
<organism evidence="2 3">
    <name type="scientific">Rhipicephalus microplus</name>
    <name type="common">Cattle tick</name>
    <name type="synonym">Boophilus microplus</name>
    <dbReference type="NCBI Taxonomy" id="6941"/>
    <lineage>
        <taxon>Eukaryota</taxon>
        <taxon>Metazoa</taxon>
        <taxon>Ecdysozoa</taxon>
        <taxon>Arthropoda</taxon>
        <taxon>Chelicerata</taxon>
        <taxon>Arachnida</taxon>
        <taxon>Acari</taxon>
        <taxon>Parasitiformes</taxon>
        <taxon>Ixodida</taxon>
        <taxon>Ixodoidea</taxon>
        <taxon>Ixodidae</taxon>
        <taxon>Rhipicephalinae</taxon>
        <taxon>Rhipicephalus</taxon>
        <taxon>Boophilus</taxon>
    </lineage>
</organism>
<comment type="caution">
    <text evidence="2">The sequence shown here is derived from an EMBL/GenBank/DDBJ whole genome shotgun (WGS) entry which is preliminary data.</text>
</comment>
<sequence length="180" mass="19735">MNPQVLPPVHREFHCSFKLESDTRRTRHAGLDQARSTWPVFRQASFRRLLFAPSPREDHGVGSAAGFCSSARSTQGHPPSSDDFESDCPENVLSKGKTLLSDDGDAAVHRVGHPPFSLKSSSSEVHLDAGTQKAWYCLQNRHAVVYLDQLPVASRKEGRRVLEGPLVLHGDDAGGEVSEP</sequence>
<keyword evidence="3" id="KW-1185">Reference proteome</keyword>